<feature type="non-terminal residue" evidence="1">
    <location>
        <position position="69"/>
    </location>
</feature>
<reference evidence="1" key="1">
    <citation type="submission" date="2021-05" db="EMBL/GenBank/DDBJ databases">
        <title>Comparative genomics of three Colletotrichum scovillei strains and genetic complementation revealed genes involved fungal growth and virulence on chili pepper.</title>
        <authorList>
            <person name="Hsieh D.-K."/>
            <person name="Chuang S.-C."/>
            <person name="Chen C.-Y."/>
            <person name="Chao Y.-T."/>
            <person name="Lu M.-Y.J."/>
            <person name="Lee M.-H."/>
            <person name="Shih M.-C."/>
        </authorList>
    </citation>
    <scope>NUCLEOTIDE SEQUENCE</scope>
    <source>
        <strain evidence="1">Coll-153</strain>
    </source>
</reference>
<dbReference type="AlphaFoldDB" id="A0A9P7QWP5"/>
<sequence length="69" mass="7771">DLHRICESQVANGIYPKEEKTRWRLGPTRLKMITSTIGSNPLFPRLCGYVSAGSTEHVPRPDLGWNTMS</sequence>
<keyword evidence="2" id="KW-1185">Reference proteome</keyword>
<comment type="caution">
    <text evidence="1">The sequence shown here is derived from an EMBL/GenBank/DDBJ whole genome shotgun (WGS) entry which is preliminary data.</text>
</comment>
<evidence type="ECO:0000313" key="2">
    <source>
        <dbReference type="Proteomes" id="UP000699042"/>
    </source>
</evidence>
<proteinExistence type="predicted"/>
<name>A0A9P7QWP5_9PEZI</name>
<evidence type="ECO:0000313" key="1">
    <source>
        <dbReference type="EMBL" id="KAG7044588.1"/>
    </source>
</evidence>
<dbReference type="Proteomes" id="UP000699042">
    <property type="component" value="Unassembled WGS sequence"/>
</dbReference>
<accession>A0A9P7QWP5</accession>
<protein>
    <submittedName>
        <fullName evidence="1">Uncharacterized protein</fullName>
    </submittedName>
</protein>
<organism evidence="1 2">
    <name type="scientific">Colletotrichum scovillei</name>
    <dbReference type="NCBI Taxonomy" id="1209932"/>
    <lineage>
        <taxon>Eukaryota</taxon>
        <taxon>Fungi</taxon>
        <taxon>Dikarya</taxon>
        <taxon>Ascomycota</taxon>
        <taxon>Pezizomycotina</taxon>
        <taxon>Sordariomycetes</taxon>
        <taxon>Hypocreomycetidae</taxon>
        <taxon>Glomerellales</taxon>
        <taxon>Glomerellaceae</taxon>
        <taxon>Colletotrichum</taxon>
        <taxon>Colletotrichum acutatum species complex</taxon>
    </lineage>
</organism>
<gene>
    <name evidence="1" type="ORF">JMJ77_004050</name>
</gene>
<dbReference type="EMBL" id="JAESDN010000010">
    <property type="protein sequence ID" value="KAG7044588.1"/>
    <property type="molecule type" value="Genomic_DNA"/>
</dbReference>